<evidence type="ECO:0000313" key="5">
    <source>
        <dbReference type="Proteomes" id="UP000176424"/>
    </source>
</evidence>
<dbReference type="AlphaFoldDB" id="A0A1F4ZSZ5"/>
<proteinExistence type="predicted"/>
<dbReference type="PANTHER" id="PTHR43727:SF2">
    <property type="entry name" value="GROUP IV DECARBOXYLASE"/>
    <property type="match status" value="1"/>
</dbReference>
<evidence type="ECO:0000259" key="3">
    <source>
        <dbReference type="Pfam" id="PF02784"/>
    </source>
</evidence>
<dbReference type="SUPFAM" id="SSF51419">
    <property type="entry name" value="PLP-binding barrel"/>
    <property type="match status" value="1"/>
</dbReference>
<sequence>MSIRPNLSQSKVWLAKYGSPLFVTYEKTVLENIKKYRSGFKNYSGGFTLAYSVKTNNNIPLLKIFKREGVWAEVCSATDIYACSKAGYTGSEILFDGLVKPDSELLKALKQNFSIINLESMGEAIRLSKLATRLQKKINVGIRLSFPSTRVGLKALLGISYDRFGVSLESGDAFALAKYVASQKYLHLTGVHCHTGSNQKSAAHYLIGIDELVTFMAMLKSKLDINIKTLNLGGGFGVSEITAYKVTDLGMQFAKRLLGQPQTFEHKKFDFERVSNEICTYLEKKLAENDLAAPHLFLEPGRSLVGNTTHLICSVVETKSSPINDWTIIDAGTNLMPILTFYSEYRDIQIFSKEHEIKTSMAGPLLYSSDSIVSGRMLPRAKVGDVVLICDTGAYFNCQSNQFLYSRPASILVDKANHVRLIQRAETVKDVFVRDESE</sequence>
<name>A0A1F4ZSZ5_9BACT</name>
<dbReference type="Gene3D" id="3.20.20.10">
    <property type="entry name" value="Alanine racemase"/>
    <property type="match status" value="1"/>
</dbReference>
<dbReference type="STRING" id="1797263.A2397_05060"/>
<reference evidence="4 5" key="1">
    <citation type="journal article" date="2016" name="Nat. Commun.">
        <title>Thousands of microbial genomes shed light on interconnected biogeochemical processes in an aquifer system.</title>
        <authorList>
            <person name="Anantharaman K."/>
            <person name="Brown C.T."/>
            <person name="Hug L.A."/>
            <person name="Sharon I."/>
            <person name="Castelle C.J."/>
            <person name="Probst A.J."/>
            <person name="Thomas B.C."/>
            <person name="Singh A."/>
            <person name="Wilkins M.J."/>
            <person name="Karaoz U."/>
            <person name="Brodie E.L."/>
            <person name="Williams K.H."/>
            <person name="Hubbard S.S."/>
            <person name="Banfield J.F."/>
        </authorList>
    </citation>
    <scope>NUCLEOTIDE SEQUENCE [LARGE SCALE GENOMIC DNA]</scope>
</reference>
<dbReference type="InterPro" id="IPR022644">
    <property type="entry name" value="De-COase2_N"/>
</dbReference>
<dbReference type="PRINTS" id="PR01179">
    <property type="entry name" value="ODADCRBXLASE"/>
</dbReference>
<comment type="caution">
    <text evidence="4">The sequence shown here is derived from an EMBL/GenBank/DDBJ whole genome shotgun (WGS) entry which is preliminary data.</text>
</comment>
<dbReference type="InterPro" id="IPR009006">
    <property type="entry name" value="Ala_racemase/Decarboxylase_C"/>
</dbReference>
<evidence type="ECO:0000256" key="2">
    <source>
        <dbReference type="ARBA" id="ARBA00022898"/>
    </source>
</evidence>
<dbReference type="PROSITE" id="PS00879">
    <property type="entry name" value="ODR_DC_2_2"/>
    <property type="match status" value="1"/>
</dbReference>
<dbReference type="PANTHER" id="PTHR43727">
    <property type="entry name" value="DIAMINOPIMELATE DECARBOXYLASE"/>
    <property type="match status" value="1"/>
</dbReference>
<feature type="domain" description="Orn/DAP/Arg decarboxylase 2 N-terminal" evidence="3">
    <location>
        <begin position="35"/>
        <end position="305"/>
    </location>
</feature>
<dbReference type="EMBL" id="MEXR01000044">
    <property type="protein sequence ID" value="OGD08936.1"/>
    <property type="molecule type" value="Genomic_DNA"/>
</dbReference>
<comment type="cofactor">
    <cofactor evidence="1">
        <name>pyridoxal 5'-phosphate</name>
        <dbReference type="ChEBI" id="CHEBI:597326"/>
    </cofactor>
</comment>
<dbReference type="GO" id="GO:0009089">
    <property type="term" value="P:lysine biosynthetic process via diaminopimelate"/>
    <property type="evidence" value="ECO:0007669"/>
    <property type="project" value="TreeGrafter"/>
</dbReference>
<dbReference type="Proteomes" id="UP000176424">
    <property type="component" value="Unassembled WGS sequence"/>
</dbReference>
<keyword evidence="2" id="KW-0663">Pyridoxal phosphate</keyword>
<dbReference type="InterPro" id="IPR029066">
    <property type="entry name" value="PLP-binding_barrel"/>
</dbReference>
<protein>
    <recommendedName>
        <fullName evidence="3">Orn/DAP/Arg decarboxylase 2 N-terminal domain-containing protein</fullName>
    </recommendedName>
</protein>
<dbReference type="SUPFAM" id="SSF50621">
    <property type="entry name" value="Alanine racemase C-terminal domain-like"/>
    <property type="match status" value="1"/>
</dbReference>
<dbReference type="InterPro" id="IPR000183">
    <property type="entry name" value="Orn/DAP/Arg_de-COase"/>
</dbReference>
<gene>
    <name evidence="4" type="ORF">A2397_05060</name>
</gene>
<accession>A0A1F4ZSZ5</accession>
<organism evidence="4 5">
    <name type="scientific">Candidatus Amesbacteria bacterium RIFOXYB1_FULL_44_23</name>
    <dbReference type="NCBI Taxonomy" id="1797263"/>
    <lineage>
        <taxon>Bacteria</taxon>
        <taxon>Candidatus Amesiibacteriota</taxon>
    </lineage>
</organism>
<evidence type="ECO:0000256" key="1">
    <source>
        <dbReference type="ARBA" id="ARBA00001933"/>
    </source>
</evidence>
<dbReference type="GO" id="GO:0008836">
    <property type="term" value="F:diaminopimelate decarboxylase activity"/>
    <property type="evidence" value="ECO:0007669"/>
    <property type="project" value="TreeGrafter"/>
</dbReference>
<dbReference type="InterPro" id="IPR022657">
    <property type="entry name" value="De-COase2_CS"/>
</dbReference>
<evidence type="ECO:0000313" key="4">
    <source>
        <dbReference type="EMBL" id="OGD08936.1"/>
    </source>
</evidence>
<dbReference type="Gene3D" id="2.40.37.10">
    <property type="entry name" value="Lyase, Ornithine Decarboxylase, Chain A, domain 1"/>
    <property type="match status" value="1"/>
</dbReference>
<dbReference type="Pfam" id="PF02784">
    <property type="entry name" value="Orn_Arg_deC_N"/>
    <property type="match status" value="1"/>
</dbReference>